<dbReference type="InterPro" id="IPR057596">
    <property type="entry name" value="RDRP_core"/>
</dbReference>
<comment type="similarity">
    <text evidence="1">Belongs to the RdRP family.</text>
</comment>
<feature type="region of interest" description="Disordered" evidence="2">
    <location>
        <begin position="518"/>
        <end position="540"/>
    </location>
</feature>
<dbReference type="Proteomes" id="UP001176517">
    <property type="component" value="Unassembled WGS sequence"/>
</dbReference>
<dbReference type="EMBL" id="JAPDMZ010000510">
    <property type="protein sequence ID" value="KAK0542503.1"/>
    <property type="molecule type" value="Genomic_DNA"/>
</dbReference>
<keyword evidence="1" id="KW-0808">Transferase</keyword>
<evidence type="ECO:0000256" key="1">
    <source>
        <dbReference type="RuleBase" id="RU363098"/>
    </source>
</evidence>
<feature type="non-terminal residue" evidence="4">
    <location>
        <position position="1"/>
    </location>
</feature>
<keyword evidence="1" id="KW-0696">RNA-directed RNA polymerase</keyword>
<proteinExistence type="inferred from homology"/>
<feature type="domain" description="RDRP core" evidence="3">
    <location>
        <begin position="5"/>
        <end position="387"/>
    </location>
</feature>
<dbReference type="Pfam" id="PF05183">
    <property type="entry name" value="RdRP"/>
    <property type="match status" value="1"/>
</dbReference>
<dbReference type="PANTHER" id="PTHR23079">
    <property type="entry name" value="RNA-DEPENDENT RNA POLYMERASE"/>
    <property type="match status" value="1"/>
</dbReference>
<name>A0AAN6JQC3_9BASI</name>
<dbReference type="EC" id="2.7.7.48" evidence="1"/>
<dbReference type="GO" id="GO:0031380">
    <property type="term" value="C:nuclear RNA-directed RNA polymerase complex"/>
    <property type="evidence" value="ECO:0007669"/>
    <property type="project" value="TreeGrafter"/>
</dbReference>
<dbReference type="AlphaFoldDB" id="A0AAN6JQC3"/>
<accession>A0AAN6JQC3</accession>
<dbReference type="GO" id="GO:0003723">
    <property type="term" value="F:RNA binding"/>
    <property type="evidence" value="ECO:0007669"/>
    <property type="project" value="UniProtKB-KW"/>
</dbReference>
<evidence type="ECO:0000256" key="2">
    <source>
        <dbReference type="SAM" id="MobiDB-lite"/>
    </source>
</evidence>
<dbReference type="GO" id="GO:0003968">
    <property type="term" value="F:RNA-directed RNA polymerase activity"/>
    <property type="evidence" value="ECO:0007669"/>
    <property type="project" value="UniProtKB-KW"/>
</dbReference>
<evidence type="ECO:0000313" key="4">
    <source>
        <dbReference type="EMBL" id="KAK0542503.1"/>
    </source>
</evidence>
<keyword evidence="1" id="KW-0694">RNA-binding</keyword>
<evidence type="ECO:0000313" key="5">
    <source>
        <dbReference type="Proteomes" id="UP001176517"/>
    </source>
</evidence>
<sequence>YRYPSDAKELSLEVADACTSASHFFLNRPMIALLESLGIPAQTFLDLQKETVNSLEKALMTPLDAARILKRGGVGQATKLGRILKGLNGSLMGQDNLNAMRRIPFLRHCVLAAVTLGLRAIKYHGRIFVPESCTVMGVMDETETLKEGQIYVCLRSPRGLRKVLKGKCLVARSPTMHPGDIQIAHAIGEVESTHPLWALHNCIVFSSKGSRPLPTMLAGGDLDGDLYNVSQYGPIMPARTYPSGAYPIVKPNTLPREVRISDVVDFFLDYIEADQLGRIATMHLVHADQSKDGVLDPACLMLAELHSTAVDMAKTGVRPDLTKISKLVDTKIKPDFMQKEFRIEPDVPNFLLTPSQAKMRSRRIRYWRERDGFYQSKKALGQLFRQIDVSADIAKWLSRLRLDEDQDSVNEWAEPMRRALSRFLGNDEVDLWTKVIDDDHHDLLEEYYIELDSIARDFAPEARSEYLTEEEVFVGVVIGRGPHMQHNRPFDAMKSLQSSFRSLIKRVLEVVVVSDGKGESATDTDEAQTTADMSMDGRNGRVGDVPQDGDWADVLAGEEDPALDLFEEVRPPDRFRRLAAFFISAINYQAAHPDRRSAPWIVMPELLNTMEKLSRIKSQGPK</sequence>
<dbReference type="GO" id="GO:0030422">
    <property type="term" value="P:siRNA processing"/>
    <property type="evidence" value="ECO:0007669"/>
    <property type="project" value="TreeGrafter"/>
</dbReference>
<evidence type="ECO:0000259" key="3">
    <source>
        <dbReference type="Pfam" id="PF05183"/>
    </source>
</evidence>
<dbReference type="InterPro" id="IPR007855">
    <property type="entry name" value="RDRP"/>
</dbReference>
<organism evidence="4 5">
    <name type="scientific">Tilletia horrida</name>
    <dbReference type="NCBI Taxonomy" id="155126"/>
    <lineage>
        <taxon>Eukaryota</taxon>
        <taxon>Fungi</taxon>
        <taxon>Dikarya</taxon>
        <taxon>Basidiomycota</taxon>
        <taxon>Ustilaginomycotina</taxon>
        <taxon>Exobasidiomycetes</taxon>
        <taxon>Tilletiales</taxon>
        <taxon>Tilletiaceae</taxon>
        <taxon>Tilletia</taxon>
    </lineage>
</organism>
<keyword evidence="1" id="KW-0548">Nucleotidyltransferase</keyword>
<comment type="caution">
    <text evidence="4">The sequence shown here is derived from an EMBL/GenBank/DDBJ whole genome shotgun (WGS) entry which is preliminary data.</text>
</comment>
<dbReference type="PANTHER" id="PTHR23079:SF17">
    <property type="entry name" value="RNA-DEPENDENT RNA POLYMERASE"/>
    <property type="match status" value="1"/>
</dbReference>
<gene>
    <name evidence="4" type="ORF">OC846_006718</name>
</gene>
<comment type="catalytic activity">
    <reaction evidence="1">
        <text>RNA(n) + a ribonucleoside 5'-triphosphate = RNA(n+1) + diphosphate</text>
        <dbReference type="Rhea" id="RHEA:21248"/>
        <dbReference type="Rhea" id="RHEA-COMP:14527"/>
        <dbReference type="Rhea" id="RHEA-COMP:17342"/>
        <dbReference type="ChEBI" id="CHEBI:33019"/>
        <dbReference type="ChEBI" id="CHEBI:61557"/>
        <dbReference type="ChEBI" id="CHEBI:140395"/>
        <dbReference type="EC" id="2.7.7.48"/>
    </reaction>
</comment>
<protein>
    <recommendedName>
        <fullName evidence="1">RNA-dependent RNA polymerase</fullName>
        <ecNumber evidence="1">2.7.7.48</ecNumber>
    </recommendedName>
</protein>
<reference evidence="4" key="1">
    <citation type="journal article" date="2023" name="PhytoFront">
        <title>Draft Genome Resources of Seven Strains of Tilletia horrida, Causal Agent of Kernel Smut of Rice.</title>
        <authorList>
            <person name="Khanal S."/>
            <person name="Antony Babu S."/>
            <person name="Zhou X.G."/>
        </authorList>
    </citation>
    <scope>NUCLEOTIDE SEQUENCE</scope>
    <source>
        <strain evidence="4">TX6</strain>
    </source>
</reference>
<keyword evidence="5" id="KW-1185">Reference proteome</keyword>